<name>A0A1Y5XN33_KIBAR</name>
<reference evidence="8 9" key="1">
    <citation type="submission" date="2017-04" db="EMBL/GenBank/DDBJ databases">
        <authorList>
            <person name="Afonso C.L."/>
            <person name="Miller P.J."/>
            <person name="Scott M.A."/>
            <person name="Spackman E."/>
            <person name="Goraichik I."/>
            <person name="Dimitrov K.M."/>
            <person name="Suarez D.L."/>
            <person name="Swayne D.E."/>
        </authorList>
    </citation>
    <scope>NUCLEOTIDE SEQUENCE [LARGE SCALE GENOMIC DNA]</scope>
    <source>
        <strain evidence="8 9">DSM 43828</strain>
    </source>
</reference>
<evidence type="ECO:0000256" key="1">
    <source>
        <dbReference type="ARBA" id="ARBA00007381"/>
    </source>
</evidence>
<evidence type="ECO:0000256" key="2">
    <source>
        <dbReference type="ARBA" id="ARBA00022553"/>
    </source>
</evidence>
<dbReference type="RefSeq" id="WP_084428567.1">
    <property type="nucleotide sequence ID" value="NZ_FWXV01000003.1"/>
</dbReference>
<dbReference type="InterPro" id="IPR043129">
    <property type="entry name" value="ATPase_NBD"/>
</dbReference>
<dbReference type="PANTHER" id="PTHR19375">
    <property type="entry name" value="HEAT SHOCK PROTEIN 70KDA"/>
    <property type="match status" value="1"/>
</dbReference>
<organism evidence="8 9">
    <name type="scientific">Kibdelosporangium aridum</name>
    <dbReference type="NCBI Taxonomy" id="2030"/>
    <lineage>
        <taxon>Bacteria</taxon>
        <taxon>Bacillati</taxon>
        <taxon>Actinomycetota</taxon>
        <taxon>Actinomycetes</taxon>
        <taxon>Pseudonocardiales</taxon>
        <taxon>Pseudonocardiaceae</taxon>
        <taxon>Kibdelosporangium</taxon>
    </lineage>
</organism>
<evidence type="ECO:0000256" key="6">
    <source>
        <dbReference type="ARBA" id="ARBA00023186"/>
    </source>
</evidence>
<keyword evidence="2" id="KW-0597">Phosphoprotein</keyword>
<feature type="region of interest" description="Disordered" evidence="7">
    <location>
        <begin position="807"/>
        <end position="826"/>
    </location>
</feature>
<keyword evidence="6" id="KW-0143">Chaperone</keyword>
<evidence type="ECO:0000256" key="5">
    <source>
        <dbReference type="ARBA" id="ARBA00023016"/>
    </source>
</evidence>
<dbReference type="EMBL" id="FWXV01000003">
    <property type="protein sequence ID" value="SMD07824.1"/>
    <property type="molecule type" value="Genomic_DNA"/>
</dbReference>
<evidence type="ECO:0000313" key="8">
    <source>
        <dbReference type="EMBL" id="SMD07824.1"/>
    </source>
</evidence>
<dbReference type="InterPro" id="IPR018181">
    <property type="entry name" value="Heat_shock_70_CS"/>
</dbReference>
<keyword evidence="4" id="KW-0067">ATP-binding</keyword>
<dbReference type="InterPro" id="IPR029047">
    <property type="entry name" value="HSP70_peptide-bd_sf"/>
</dbReference>
<dbReference type="SUPFAM" id="SSF53067">
    <property type="entry name" value="Actin-like ATPase domain"/>
    <property type="match status" value="2"/>
</dbReference>
<proteinExistence type="inferred from homology"/>
<dbReference type="InterPro" id="IPR013126">
    <property type="entry name" value="Hsp_70_fam"/>
</dbReference>
<keyword evidence="9" id="KW-1185">Reference proteome</keyword>
<dbReference type="OrthoDB" id="9766019at2"/>
<dbReference type="SUPFAM" id="SSF100920">
    <property type="entry name" value="Heat shock protein 70kD (HSP70), peptide-binding domain"/>
    <property type="match status" value="1"/>
</dbReference>
<dbReference type="Pfam" id="PF00012">
    <property type="entry name" value="HSP70"/>
    <property type="match status" value="1"/>
</dbReference>
<dbReference type="Proteomes" id="UP000192674">
    <property type="component" value="Unassembled WGS sequence"/>
</dbReference>
<dbReference type="GO" id="GO:0005524">
    <property type="term" value="F:ATP binding"/>
    <property type="evidence" value="ECO:0007669"/>
    <property type="project" value="UniProtKB-KW"/>
</dbReference>
<comment type="similarity">
    <text evidence="1">Belongs to the heat shock protein 70 family.</text>
</comment>
<dbReference type="Gene3D" id="2.60.34.10">
    <property type="entry name" value="Substrate Binding Domain Of DNAk, Chain A, domain 1"/>
    <property type="match status" value="1"/>
</dbReference>
<evidence type="ECO:0000256" key="4">
    <source>
        <dbReference type="ARBA" id="ARBA00022840"/>
    </source>
</evidence>
<protein>
    <submittedName>
        <fullName evidence="8">Molecular chaperone DnaK</fullName>
    </submittedName>
</protein>
<dbReference type="CDD" id="cd24029">
    <property type="entry name" value="ASKHA_NBD_HSP70_DnaK_HscA_HscC"/>
    <property type="match status" value="1"/>
</dbReference>
<dbReference type="PROSITE" id="PS00297">
    <property type="entry name" value="HSP70_1"/>
    <property type="match status" value="1"/>
</dbReference>
<dbReference type="Gene3D" id="3.90.640.10">
    <property type="entry name" value="Actin, Chain A, domain 4"/>
    <property type="match status" value="1"/>
</dbReference>
<dbReference type="AlphaFoldDB" id="A0A1Y5XN33"/>
<dbReference type="GO" id="GO:0140662">
    <property type="term" value="F:ATP-dependent protein folding chaperone"/>
    <property type="evidence" value="ECO:0007669"/>
    <property type="project" value="InterPro"/>
</dbReference>
<evidence type="ECO:0000256" key="3">
    <source>
        <dbReference type="ARBA" id="ARBA00022741"/>
    </source>
</evidence>
<evidence type="ECO:0000256" key="7">
    <source>
        <dbReference type="SAM" id="MobiDB-lite"/>
    </source>
</evidence>
<gene>
    <name evidence="8" type="ORF">SAMN05661093_04241</name>
</gene>
<accession>A0A1Y5XN33</accession>
<evidence type="ECO:0000313" key="9">
    <source>
        <dbReference type="Proteomes" id="UP000192674"/>
    </source>
</evidence>
<sequence length="826" mass="90368">MTRETVDFGIDLGTTNSAIAVSTGSDGTVVRNNMEMDYTPSAVYIGKSGSVFVGKKARDRVEADPLNAHAEFKLQMGMRDKPRVFGDSGRSMSPEQLSAEVLKSLRADVRNKLGEEIHAAVITVPAAFELDQCDATRRAAALAGLDFAPLLQEPTAAAWAYSAQAAGVPSKCFWLVYDFGGGTFDAAVVQVLHGEFTVVNHAGDNFLGGKLIDWTIVDELLIPAMAVDGDLPAMDREHPRWRSNVGKLKIAAENAKIELSRVDVAEVAVELTDENDRRLLFETVVRRTDVERLAMPLYRRSVELCRRALSEKGLKPGDIDRVILVGGATMAPALRTLLADPAEGLGIPLDHTLDPVTVVARGAAIFARTQRIPRDVVQAPVEAGQVRLDFEHQPTGRGTDPLVGGRAVDDSRDDWTGFTIEFVNNAHQPAWRSGQVPLTSAGTFTTRLHAQEASNTFDIEFRAPAGELLPTSPASTSYQRMTLEGGESTLSHSVGVWLEGNEVKWILHKNAELPASKRIVLESTVDVRRGAGAGLIRVPIIEGERPRADRNTVIGQLDIRPHEINRDVPAGSEIEVSITIDRSFTPHVDAYVPILDEEFEIAVELGRSDTPSVSDLRRHLAALEKQYARLSSEPNAFIRELEERKLLEKIRQSLDTADVNPDAPASAAASIREAEALLDKAEEAAQLPRLLAEAKDMRGWVRDLTEEIGDANAKRDARDAERKLDEAAKAGDITVVNHQIEVLRRIGVGVLETTGELPAIRFNSLKEHFADSRDPRVRQLIREGEDAKLRGDNGRLTSIANELARLIPPDRPLPDDTAPSTVRSRR</sequence>
<keyword evidence="5" id="KW-0346">Stress response</keyword>
<keyword evidence="3" id="KW-0547">Nucleotide-binding</keyword>
<dbReference type="PRINTS" id="PR00301">
    <property type="entry name" value="HEATSHOCK70"/>
</dbReference>
<dbReference type="Gene3D" id="3.30.420.40">
    <property type="match status" value="2"/>
</dbReference>